<dbReference type="EnsemblPlants" id="MELO3C012421.2.1">
    <property type="protein sequence ID" value="MELO3C012421.2.1"/>
    <property type="gene ID" value="MELO3C012421.2"/>
</dbReference>
<accession>A0A9I9D3K5</accession>
<evidence type="ECO:0000256" key="10">
    <source>
        <dbReference type="SAM" id="Phobius"/>
    </source>
</evidence>
<evidence type="ECO:0000256" key="7">
    <source>
        <dbReference type="ARBA" id="ARBA00023136"/>
    </source>
</evidence>
<evidence type="ECO:0000256" key="6">
    <source>
        <dbReference type="ARBA" id="ARBA00023128"/>
    </source>
</evidence>
<feature type="compositionally biased region" description="Basic and acidic residues" evidence="9">
    <location>
        <begin position="94"/>
        <end position="103"/>
    </location>
</feature>
<keyword evidence="6" id="KW-0496">Mitochondrion</keyword>
<evidence type="ECO:0000256" key="8">
    <source>
        <dbReference type="SAM" id="Coils"/>
    </source>
</evidence>
<keyword evidence="7 10" id="KW-0472">Membrane</keyword>
<comment type="similarity">
    <text evidence="2">Belongs to the COX16 family.</text>
</comment>
<evidence type="ECO:0000256" key="1">
    <source>
        <dbReference type="ARBA" id="ARBA00004434"/>
    </source>
</evidence>
<organism evidence="11">
    <name type="scientific">Cucumis melo</name>
    <name type="common">Muskmelon</name>
    <dbReference type="NCBI Taxonomy" id="3656"/>
    <lineage>
        <taxon>Eukaryota</taxon>
        <taxon>Viridiplantae</taxon>
        <taxon>Streptophyta</taxon>
        <taxon>Embryophyta</taxon>
        <taxon>Tracheophyta</taxon>
        <taxon>Spermatophyta</taxon>
        <taxon>Magnoliopsida</taxon>
        <taxon>eudicotyledons</taxon>
        <taxon>Gunneridae</taxon>
        <taxon>Pentapetalae</taxon>
        <taxon>rosids</taxon>
        <taxon>fabids</taxon>
        <taxon>Cucurbitales</taxon>
        <taxon>Cucurbitaceae</taxon>
        <taxon>Benincaseae</taxon>
        <taxon>Cucumis</taxon>
    </lineage>
</organism>
<dbReference type="Gramene" id="MELO3C012421.2.1">
    <property type="protein sequence ID" value="MELO3C012421.2.1"/>
    <property type="gene ID" value="MELO3C012421.2"/>
</dbReference>
<protein>
    <submittedName>
        <fullName evidence="11">Uncharacterized protein</fullName>
    </submittedName>
</protein>
<keyword evidence="5 10" id="KW-1133">Transmembrane helix</keyword>
<sequence length="297" mass="33396">VGLNGLKNSDRINEIYIHVNRKDLGKWTFTPHFKLTPRIYHLSTHPLVSASHLTFTPSPALISDRLSLSAHLRSRSALPLSLPSSTISLRRSRVRSDRSREESANESELGGRGSEDSEGGVLEYLQRTDILVCTMTSTEAGMGESTEPKKISSASNAARASPSMFRRWGRRHPFIRYGLPMISLTVLGAVGLGHLLQGRSSGLYWPNAEPVLYESMMLTAKIIDSQKIDSFKDIAKVKDDQEWEITEMREALSRTGPIDAYKPKNISLEEELRALQEQVDINNYEYKRIPRPTDRTS</sequence>
<keyword evidence="3 10" id="KW-0812">Transmembrane</keyword>
<dbReference type="AlphaFoldDB" id="A0A9I9D3K5"/>
<keyword evidence="8" id="KW-0175">Coiled coil</keyword>
<feature type="region of interest" description="Disordered" evidence="9">
    <location>
        <begin position="89"/>
        <end position="118"/>
    </location>
</feature>
<evidence type="ECO:0000256" key="5">
    <source>
        <dbReference type="ARBA" id="ARBA00022989"/>
    </source>
</evidence>
<reference evidence="11" key="1">
    <citation type="submission" date="2023-03" db="UniProtKB">
        <authorList>
            <consortium name="EnsemblPlants"/>
        </authorList>
    </citation>
    <scope>IDENTIFICATION</scope>
</reference>
<evidence type="ECO:0000313" key="11">
    <source>
        <dbReference type="EnsemblPlants" id="MELO3C012421.2.1"/>
    </source>
</evidence>
<feature type="transmembrane region" description="Helical" evidence="10">
    <location>
        <begin position="174"/>
        <end position="196"/>
    </location>
</feature>
<proteinExistence type="inferred from homology"/>
<feature type="coiled-coil region" evidence="8">
    <location>
        <begin position="258"/>
        <end position="285"/>
    </location>
</feature>
<dbReference type="GO" id="GO:0005743">
    <property type="term" value="C:mitochondrial inner membrane"/>
    <property type="evidence" value="ECO:0007669"/>
    <property type="project" value="UniProtKB-SubCell"/>
</dbReference>
<dbReference type="Pfam" id="PF14138">
    <property type="entry name" value="COX16"/>
    <property type="match status" value="1"/>
</dbReference>
<evidence type="ECO:0000256" key="4">
    <source>
        <dbReference type="ARBA" id="ARBA00022792"/>
    </source>
</evidence>
<keyword evidence="4" id="KW-0999">Mitochondrion inner membrane</keyword>
<comment type="subcellular location">
    <subcellularLocation>
        <location evidence="1">Mitochondrion inner membrane</location>
        <topology evidence="1">Single-pass membrane protein</topology>
    </subcellularLocation>
</comment>
<dbReference type="InterPro" id="IPR020164">
    <property type="entry name" value="Cyt_c_Oxase_assmbl_COX16"/>
</dbReference>
<evidence type="ECO:0000256" key="3">
    <source>
        <dbReference type="ARBA" id="ARBA00022692"/>
    </source>
</evidence>
<evidence type="ECO:0000256" key="9">
    <source>
        <dbReference type="SAM" id="MobiDB-lite"/>
    </source>
</evidence>
<evidence type="ECO:0000256" key="2">
    <source>
        <dbReference type="ARBA" id="ARBA00008370"/>
    </source>
</evidence>
<name>A0A9I9D3K5_CUCME</name>